<dbReference type="PANTHER" id="PTHR35201:SF4">
    <property type="entry name" value="BETA-PINACENE SYNTHASE-RELATED"/>
    <property type="match status" value="1"/>
</dbReference>
<evidence type="ECO:0000256" key="1">
    <source>
        <dbReference type="ARBA" id="ARBA00023239"/>
    </source>
</evidence>
<dbReference type="Pfam" id="PF19086">
    <property type="entry name" value="Terpene_syn_C_2"/>
    <property type="match status" value="1"/>
</dbReference>
<dbReference type="InterPro" id="IPR008949">
    <property type="entry name" value="Isoprenoid_synthase_dom_sf"/>
</dbReference>
<keyword evidence="1 2" id="KW-0456">Lyase</keyword>
<keyword evidence="2" id="KW-0460">Magnesium</keyword>
<keyword evidence="4" id="KW-1185">Reference proteome</keyword>
<accession>A0A1H3P933</accession>
<dbReference type="InterPro" id="IPR034686">
    <property type="entry name" value="Terpene_cyclase-like_2"/>
</dbReference>
<keyword evidence="2" id="KW-0479">Metal-binding</keyword>
<dbReference type="SUPFAM" id="SSF48576">
    <property type="entry name" value="Terpenoid synthases"/>
    <property type="match status" value="1"/>
</dbReference>
<organism evidence="3 4">
    <name type="scientific">Asanoa ishikariensis</name>
    <dbReference type="NCBI Taxonomy" id="137265"/>
    <lineage>
        <taxon>Bacteria</taxon>
        <taxon>Bacillati</taxon>
        <taxon>Actinomycetota</taxon>
        <taxon>Actinomycetes</taxon>
        <taxon>Micromonosporales</taxon>
        <taxon>Micromonosporaceae</taxon>
        <taxon>Asanoa</taxon>
    </lineage>
</organism>
<protein>
    <recommendedName>
        <fullName evidence="2">Terpene synthase</fullName>
        <ecNumber evidence="2">4.2.3.-</ecNumber>
    </recommendedName>
</protein>
<dbReference type="Proteomes" id="UP000199632">
    <property type="component" value="Unassembled WGS sequence"/>
</dbReference>
<dbReference type="OrthoDB" id="2989600at2"/>
<dbReference type="AlphaFoldDB" id="A0A1H3P933"/>
<dbReference type="SFLD" id="SFLDG01020">
    <property type="entry name" value="Terpene_Cyclase_Like_2"/>
    <property type="match status" value="1"/>
</dbReference>
<comment type="similarity">
    <text evidence="2">Belongs to the terpene synthase family.</text>
</comment>
<proteinExistence type="inferred from homology"/>
<dbReference type="EC" id="4.2.3.-" evidence="2"/>
<dbReference type="Gene3D" id="1.10.600.10">
    <property type="entry name" value="Farnesyl Diphosphate Synthase"/>
    <property type="match status" value="1"/>
</dbReference>
<name>A0A1H3P933_9ACTN</name>
<reference evidence="4" key="1">
    <citation type="submission" date="2016-10" db="EMBL/GenBank/DDBJ databases">
        <authorList>
            <person name="Varghese N."/>
            <person name="Submissions S."/>
        </authorList>
    </citation>
    <scope>NUCLEOTIDE SEQUENCE [LARGE SCALE GENOMIC DNA]</scope>
    <source>
        <strain evidence="4">DSM 44718</strain>
    </source>
</reference>
<dbReference type="GO" id="GO:0010333">
    <property type="term" value="F:terpene synthase activity"/>
    <property type="evidence" value="ECO:0007669"/>
    <property type="project" value="InterPro"/>
</dbReference>
<evidence type="ECO:0000313" key="4">
    <source>
        <dbReference type="Proteomes" id="UP000199632"/>
    </source>
</evidence>
<evidence type="ECO:0000313" key="3">
    <source>
        <dbReference type="EMBL" id="SDY97345.1"/>
    </source>
</evidence>
<dbReference type="STRING" id="137265.SAMN05421684_2662"/>
<sequence>MRTFAVTALTPPPYEALVHEAVAEVAAHSADWADAFGLVPSAAARERLARANAAELAARACPEVPLSAVRLLADLITWLFAFDDRCDEDELGANPARLAPALAPLLEVVDRFGTTAHAGYQPAGPTAAALHDLCRRVRALGRPGGLLKFAAAFREYLFALLWEATNRQLHRVPRFAEYVQMRRHTGAVLPSFALTDLATDGLAATVDRVDPRVVRLDLLAADLVCWCNDVFSYGKERLRDGHNLATVIAYELNWPERAALTEAAARYNAGLAAYGALEAEVLADADGRLSRMLQSRRRWLRGTYDWSLGALRYHP</sequence>
<comment type="cofactor">
    <cofactor evidence="2">
        <name>Mg(2+)</name>
        <dbReference type="ChEBI" id="CHEBI:18420"/>
    </cofactor>
</comment>
<gene>
    <name evidence="3" type="ORF">SAMN05421684_2662</name>
</gene>
<dbReference type="EMBL" id="FNQB01000001">
    <property type="protein sequence ID" value="SDY97345.1"/>
    <property type="molecule type" value="Genomic_DNA"/>
</dbReference>
<dbReference type="SFLD" id="SFLDS00005">
    <property type="entry name" value="Isoprenoid_Synthase_Type_I"/>
    <property type="match status" value="1"/>
</dbReference>
<evidence type="ECO:0000256" key="2">
    <source>
        <dbReference type="RuleBase" id="RU366034"/>
    </source>
</evidence>
<dbReference type="GO" id="GO:0046872">
    <property type="term" value="F:metal ion binding"/>
    <property type="evidence" value="ECO:0007669"/>
    <property type="project" value="UniProtKB-KW"/>
</dbReference>
<dbReference type="PANTHER" id="PTHR35201">
    <property type="entry name" value="TERPENE SYNTHASE"/>
    <property type="match status" value="1"/>
</dbReference>